<comment type="subcellular location">
    <subcellularLocation>
        <location evidence="1">Secreted</location>
        <location evidence="1">Cell wall</location>
    </subcellularLocation>
</comment>
<dbReference type="Pfam" id="PF01095">
    <property type="entry name" value="Pectinesterase"/>
    <property type="match status" value="1"/>
</dbReference>
<keyword evidence="11" id="KW-1185">Reference proteome</keyword>
<accession>A0AAD4T562</accession>
<dbReference type="FunFam" id="2.160.20.10:FF:000029">
    <property type="entry name" value="Pectinesterase 4"/>
    <property type="match status" value="1"/>
</dbReference>
<dbReference type="PROSITE" id="PS00503">
    <property type="entry name" value="PECTINESTERASE_2"/>
    <property type="match status" value="1"/>
</dbReference>
<dbReference type="InterPro" id="IPR011050">
    <property type="entry name" value="Pectin_lyase_fold/virulence"/>
</dbReference>
<comment type="pathway">
    <text evidence="2 8">Glycan metabolism; pectin degradation; 2-dehydro-3-deoxy-D-gluconate from pectin: step 1/5.</text>
</comment>
<evidence type="ECO:0000313" key="10">
    <source>
        <dbReference type="EMBL" id="KAI3940793.1"/>
    </source>
</evidence>
<dbReference type="GO" id="GO:0045490">
    <property type="term" value="P:pectin catabolic process"/>
    <property type="evidence" value="ECO:0007669"/>
    <property type="project" value="UniProtKB-UniRule"/>
</dbReference>
<comment type="caution">
    <text evidence="10">The sequence shown here is derived from an EMBL/GenBank/DDBJ whole genome shotgun (WGS) entry which is preliminary data.</text>
</comment>
<sequence length="490" mass="55208">MSISSSVWSHSISISILLAMFKPNSSIILIIFLSLLITTAARPATLSPSSPSPPQGLQQILSRNGARSTTQEWRFLNMSLASMEPDIVVSGDGSGTFRTITEAINAVPDRSSMRTVIYIKAGTYEEENLEVGSQKTNVVIIGDGIGKTVITGRKNVKDDNVNTYHTASFAATGAGFMATKITFENRAGPHKDQAVALRVSSARAVFYRCSFLGYQDTLYVHRNVQFFRECDIYGTIDFIFGDSRVVIQKSNIYARTPLVGHPNIITAQKRGKSTDNTGIIIHDSRILPAPEYVQFKKVVETYLGRPWGNYSQVVYMCCWMDDHINPQGWIPWSTVPNDTVPDTLFYGEFNNSGPGASVVPRVNWTGNHRITALEEVQRFTVTQFILGSVLFLLEELKSVNLIYKLPKLSGGYGLHLECLESWGNLEAWFRLNLKFLREGKRSWCDLEVWVWNLWKRRRYKRAWTTAKMLSHNHQPHAGKLIDKMPQRENG</sequence>
<dbReference type="PANTHER" id="PTHR31707">
    <property type="entry name" value="PECTINESTERASE"/>
    <property type="match status" value="1"/>
</dbReference>
<evidence type="ECO:0000313" key="11">
    <source>
        <dbReference type="Proteomes" id="UP001202328"/>
    </source>
</evidence>
<evidence type="ECO:0000256" key="3">
    <source>
        <dbReference type="ARBA" id="ARBA00013229"/>
    </source>
</evidence>
<evidence type="ECO:0000256" key="5">
    <source>
        <dbReference type="ARBA" id="ARBA00022801"/>
    </source>
</evidence>
<dbReference type="EC" id="3.1.1.11" evidence="3 8"/>
<dbReference type="AlphaFoldDB" id="A0AAD4T562"/>
<feature type="active site" evidence="7">
    <location>
        <position position="237"/>
    </location>
</feature>
<dbReference type="Proteomes" id="UP001202328">
    <property type="component" value="Unassembled WGS sequence"/>
</dbReference>
<keyword evidence="4" id="KW-0964">Secreted</keyword>
<proteinExistence type="predicted"/>
<keyword evidence="5 8" id="KW-0378">Hydrolase</keyword>
<evidence type="ECO:0000256" key="8">
    <source>
        <dbReference type="RuleBase" id="RU000589"/>
    </source>
</evidence>
<dbReference type="InterPro" id="IPR012334">
    <property type="entry name" value="Pectin_lyas_fold"/>
</dbReference>
<dbReference type="SUPFAM" id="SSF51126">
    <property type="entry name" value="Pectin lyase-like"/>
    <property type="match status" value="1"/>
</dbReference>
<gene>
    <name evidence="10" type="ORF">MKW98_030112</name>
</gene>
<comment type="catalytic activity">
    <reaction evidence="8">
        <text>[(1-&gt;4)-alpha-D-galacturonosyl methyl ester](n) + n H2O = [(1-&gt;4)-alpha-D-galacturonosyl](n) + n methanol + n H(+)</text>
        <dbReference type="Rhea" id="RHEA:22380"/>
        <dbReference type="Rhea" id="RHEA-COMP:14570"/>
        <dbReference type="Rhea" id="RHEA-COMP:14573"/>
        <dbReference type="ChEBI" id="CHEBI:15377"/>
        <dbReference type="ChEBI" id="CHEBI:15378"/>
        <dbReference type="ChEBI" id="CHEBI:17790"/>
        <dbReference type="ChEBI" id="CHEBI:140522"/>
        <dbReference type="ChEBI" id="CHEBI:140523"/>
        <dbReference type="EC" id="3.1.1.11"/>
    </reaction>
</comment>
<evidence type="ECO:0000256" key="2">
    <source>
        <dbReference type="ARBA" id="ARBA00005184"/>
    </source>
</evidence>
<dbReference type="InterPro" id="IPR033131">
    <property type="entry name" value="Pectinesterase_Asp_AS"/>
</dbReference>
<dbReference type="Gene3D" id="2.160.20.10">
    <property type="entry name" value="Single-stranded right-handed beta-helix, Pectin lyase-like"/>
    <property type="match status" value="1"/>
</dbReference>
<evidence type="ECO:0000256" key="1">
    <source>
        <dbReference type="ARBA" id="ARBA00004191"/>
    </source>
</evidence>
<dbReference type="InterPro" id="IPR000070">
    <property type="entry name" value="Pectinesterase_cat"/>
</dbReference>
<dbReference type="GO" id="GO:0030599">
    <property type="term" value="F:pectinesterase activity"/>
    <property type="evidence" value="ECO:0007669"/>
    <property type="project" value="UniProtKB-UniRule"/>
</dbReference>
<name>A0AAD4T562_9MAGN</name>
<keyword evidence="6 8" id="KW-0063">Aspartyl esterase</keyword>
<keyword evidence="4" id="KW-0134">Cell wall</keyword>
<feature type="domain" description="Pectinesterase catalytic" evidence="9">
    <location>
        <begin position="86"/>
        <end position="387"/>
    </location>
</feature>
<protein>
    <recommendedName>
        <fullName evidence="3 8">Pectinesterase</fullName>
        <ecNumber evidence="3 8">3.1.1.11</ecNumber>
    </recommendedName>
</protein>
<evidence type="ECO:0000259" key="9">
    <source>
        <dbReference type="Pfam" id="PF01095"/>
    </source>
</evidence>
<dbReference type="EMBL" id="JAJJMB010005117">
    <property type="protein sequence ID" value="KAI3940793.1"/>
    <property type="molecule type" value="Genomic_DNA"/>
</dbReference>
<organism evidence="10 11">
    <name type="scientific">Papaver atlanticum</name>
    <dbReference type="NCBI Taxonomy" id="357466"/>
    <lineage>
        <taxon>Eukaryota</taxon>
        <taxon>Viridiplantae</taxon>
        <taxon>Streptophyta</taxon>
        <taxon>Embryophyta</taxon>
        <taxon>Tracheophyta</taxon>
        <taxon>Spermatophyta</taxon>
        <taxon>Magnoliopsida</taxon>
        <taxon>Ranunculales</taxon>
        <taxon>Papaveraceae</taxon>
        <taxon>Papaveroideae</taxon>
        <taxon>Papaver</taxon>
    </lineage>
</organism>
<evidence type="ECO:0000256" key="6">
    <source>
        <dbReference type="ARBA" id="ARBA00023085"/>
    </source>
</evidence>
<dbReference type="GO" id="GO:0042545">
    <property type="term" value="P:cell wall modification"/>
    <property type="evidence" value="ECO:0007669"/>
    <property type="project" value="UniProtKB-UniRule"/>
</dbReference>
<reference evidence="10" key="1">
    <citation type="submission" date="2022-04" db="EMBL/GenBank/DDBJ databases">
        <title>A functionally conserved STORR gene fusion in Papaver species that diverged 16.8 million years ago.</title>
        <authorList>
            <person name="Catania T."/>
        </authorList>
    </citation>
    <scope>NUCLEOTIDE SEQUENCE</scope>
    <source>
        <strain evidence="10">S-188037</strain>
    </source>
</reference>
<evidence type="ECO:0000256" key="7">
    <source>
        <dbReference type="PROSITE-ProRule" id="PRU10040"/>
    </source>
</evidence>
<evidence type="ECO:0000256" key="4">
    <source>
        <dbReference type="ARBA" id="ARBA00022512"/>
    </source>
</evidence>